<protein>
    <submittedName>
        <fullName evidence="1">DUF946 domain-containing protein</fullName>
    </submittedName>
</protein>
<accession>A0A345H8L7</accession>
<keyword evidence="2" id="KW-1185">Reference proteome</keyword>
<name>A0A345H8L7_9FLAO</name>
<dbReference type="InterPro" id="IPR009291">
    <property type="entry name" value="Vps62"/>
</dbReference>
<dbReference type="EMBL" id="CP031188">
    <property type="protein sequence ID" value="AXG72927.1"/>
    <property type="molecule type" value="Genomic_DNA"/>
</dbReference>
<dbReference type="PANTHER" id="PTHR48219">
    <property type="entry name" value="VACUOLAR PROTEIN SORTING-ASSOCIATED PROTEIN 62-RELATED"/>
    <property type="match status" value="1"/>
</dbReference>
<dbReference type="Proteomes" id="UP000253951">
    <property type="component" value="Chromosome"/>
</dbReference>
<dbReference type="Pfam" id="PF06101">
    <property type="entry name" value="Vps62"/>
    <property type="match status" value="1"/>
</dbReference>
<dbReference type="AlphaFoldDB" id="A0A345H8L7"/>
<gene>
    <name evidence="1" type="ORF">DVK85_01240</name>
</gene>
<sequence length="148" mass="16214">MLKIKISIVNSFELAWWDKGSGGNMDGAFYNPINIPIGFHTIDSYGQSNYDFPSGSILVVKDNVPDVLAHPVDFKLIYKDTGSRASMDGSFWEPIAPEGYVAMGICCIPGYDKPDKSLVMCLRDDLVNAAKVGNLIWNDKGTGANYGR</sequence>
<dbReference type="PANTHER" id="PTHR48219:SF2">
    <property type="entry name" value="VACUOLAR PROTEIN SORTING-ASSOCIATED PROTEIN 62"/>
    <property type="match status" value="1"/>
</dbReference>
<organism evidence="1 2">
    <name type="scientific">Flavobacterium arcticum</name>
    <dbReference type="NCBI Taxonomy" id="1784713"/>
    <lineage>
        <taxon>Bacteria</taxon>
        <taxon>Pseudomonadati</taxon>
        <taxon>Bacteroidota</taxon>
        <taxon>Flavobacteriia</taxon>
        <taxon>Flavobacteriales</taxon>
        <taxon>Flavobacteriaceae</taxon>
        <taxon>Flavobacterium</taxon>
    </lineage>
</organism>
<reference evidence="1 2" key="1">
    <citation type="submission" date="2018-07" db="EMBL/GenBank/DDBJ databases">
        <title>Complete genome sequence of Flavobacterium arcticum type strain SM1502T.</title>
        <authorList>
            <person name="Li Y."/>
            <person name="Li D.-D."/>
        </authorList>
    </citation>
    <scope>NUCLEOTIDE SEQUENCE [LARGE SCALE GENOMIC DNA]</scope>
    <source>
        <strain evidence="1 2">SM1502</strain>
    </source>
</reference>
<proteinExistence type="predicted"/>
<dbReference type="RefSeq" id="WP_114676690.1">
    <property type="nucleotide sequence ID" value="NZ_CP031188.1"/>
</dbReference>
<dbReference type="KEGG" id="fat:DVK85_01240"/>
<evidence type="ECO:0000313" key="2">
    <source>
        <dbReference type="Proteomes" id="UP000253951"/>
    </source>
</evidence>
<evidence type="ECO:0000313" key="1">
    <source>
        <dbReference type="EMBL" id="AXG72927.1"/>
    </source>
</evidence>
<dbReference type="OrthoDB" id="1495469at2"/>